<organism evidence="7 8">
    <name type="scientific">Diacronema lutheri</name>
    <name type="common">Unicellular marine alga</name>
    <name type="synonym">Monochrysis lutheri</name>
    <dbReference type="NCBI Taxonomy" id="2081491"/>
    <lineage>
        <taxon>Eukaryota</taxon>
        <taxon>Haptista</taxon>
        <taxon>Haptophyta</taxon>
        <taxon>Pavlovophyceae</taxon>
        <taxon>Pavlovales</taxon>
        <taxon>Pavlovaceae</taxon>
        <taxon>Diacronema</taxon>
    </lineage>
</organism>
<evidence type="ECO:0000313" key="8">
    <source>
        <dbReference type="Proteomes" id="UP000751190"/>
    </source>
</evidence>
<dbReference type="Proteomes" id="UP000751190">
    <property type="component" value="Unassembled WGS sequence"/>
</dbReference>
<dbReference type="InterPro" id="IPR012677">
    <property type="entry name" value="Nucleotide-bd_a/b_plait_sf"/>
</dbReference>
<dbReference type="Pfam" id="PF00076">
    <property type="entry name" value="RRM_1"/>
    <property type="match status" value="2"/>
</dbReference>
<keyword evidence="8" id="KW-1185">Reference proteome</keyword>
<dbReference type="SUPFAM" id="SSF48350">
    <property type="entry name" value="GTPase activation domain, GAP"/>
    <property type="match status" value="1"/>
</dbReference>
<dbReference type="Pfam" id="PF00620">
    <property type="entry name" value="RhoGAP"/>
    <property type="match status" value="1"/>
</dbReference>
<dbReference type="GO" id="GO:0003723">
    <property type="term" value="F:RNA binding"/>
    <property type="evidence" value="ECO:0007669"/>
    <property type="project" value="UniProtKB-UniRule"/>
</dbReference>
<feature type="compositionally biased region" description="Basic and acidic residues" evidence="3">
    <location>
        <begin position="780"/>
        <end position="804"/>
    </location>
</feature>
<feature type="compositionally biased region" description="Acidic residues" evidence="3">
    <location>
        <begin position="457"/>
        <end position="472"/>
    </location>
</feature>
<evidence type="ECO:0000256" key="2">
    <source>
        <dbReference type="PROSITE-ProRule" id="PRU00176"/>
    </source>
</evidence>
<dbReference type="InterPro" id="IPR008936">
    <property type="entry name" value="Rho_GTPase_activation_prot"/>
</dbReference>
<name>A0A8J5XR47_DIALT</name>
<evidence type="ECO:0000313" key="7">
    <source>
        <dbReference type="EMBL" id="KAG8466380.1"/>
    </source>
</evidence>
<feature type="region of interest" description="Disordered" evidence="3">
    <location>
        <begin position="746"/>
        <end position="925"/>
    </location>
</feature>
<dbReference type="AlphaFoldDB" id="A0A8J5XR47"/>
<feature type="domain" description="RRM" evidence="5">
    <location>
        <begin position="478"/>
        <end position="555"/>
    </location>
</feature>
<accession>A0A8J5XR47</accession>
<dbReference type="EMBL" id="JAGTXO010000008">
    <property type="protein sequence ID" value="KAG8466380.1"/>
    <property type="molecule type" value="Genomic_DNA"/>
</dbReference>
<evidence type="ECO:0000256" key="4">
    <source>
        <dbReference type="SAM" id="SignalP"/>
    </source>
</evidence>
<keyword evidence="1 2" id="KW-0694">RNA-binding</keyword>
<feature type="compositionally biased region" description="Basic and acidic residues" evidence="3">
    <location>
        <begin position="847"/>
        <end position="858"/>
    </location>
</feature>
<dbReference type="PROSITE" id="PS50102">
    <property type="entry name" value="RRM"/>
    <property type="match status" value="2"/>
</dbReference>
<dbReference type="InterPro" id="IPR000198">
    <property type="entry name" value="RhoGAP_dom"/>
</dbReference>
<evidence type="ECO:0000256" key="1">
    <source>
        <dbReference type="ARBA" id="ARBA00022884"/>
    </source>
</evidence>
<comment type="caution">
    <text evidence="7">The sequence shown here is derived from an EMBL/GenBank/DDBJ whole genome shotgun (WGS) entry which is preliminary data.</text>
</comment>
<feature type="domain" description="Rho-GAP" evidence="6">
    <location>
        <begin position="229"/>
        <end position="448"/>
    </location>
</feature>
<dbReference type="CDD" id="cd00159">
    <property type="entry name" value="RhoGAP"/>
    <property type="match status" value="1"/>
</dbReference>
<feature type="compositionally biased region" description="Basic and acidic residues" evidence="3">
    <location>
        <begin position="760"/>
        <end position="769"/>
    </location>
</feature>
<feature type="compositionally biased region" description="Gly residues" evidence="3">
    <location>
        <begin position="859"/>
        <end position="868"/>
    </location>
</feature>
<dbReference type="InterPro" id="IPR035979">
    <property type="entry name" value="RBD_domain_sf"/>
</dbReference>
<feature type="domain" description="RRM" evidence="5">
    <location>
        <begin position="667"/>
        <end position="751"/>
    </location>
</feature>
<dbReference type="PROSITE" id="PS50238">
    <property type="entry name" value="RHOGAP"/>
    <property type="match status" value="1"/>
</dbReference>
<dbReference type="SMART" id="SM00360">
    <property type="entry name" value="RRM"/>
    <property type="match status" value="2"/>
</dbReference>
<dbReference type="OrthoDB" id="431169at2759"/>
<dbReference type="SMART" id="SM00324">
    <property type="entry name" value="RhoGAP"/>
    <property type="match status" value="1"/>
</dbReference>
<feature type="region of interest" description="Disordered" evidence="3">
    <location>
        <begin position="555"/>
        <end position="601"/>
    </location>
</feature>
<sequence>MACWLLAAERLVAGSAAVVGASTPRQAGPSGAGGSNSVMCVFSASSCIDQASLRLQPDAKASISRAPTALRAFRTMRSSRPAVVNGGALPDWRRRLRTTSAVGGSKGGERAGAHATAAGLGDDALGGVASTRGSRLSAQGSVVASAALAPVSQFQRIAGWADVPDAPPGSPAGARARRSTDAAGGVEAAPTAGFLSRLLPGHRSAPELGCATAGGGWFTEPSPASPRAPALAELASPSRGGDGRVPRLFCALVAHLARPALLRTVGLFRVSADVARVRALRRRLDSGEHERQILAELDAAGGEPHVAGALLKAFLRELPEPACTFGLYEPFVDVGMKYAPGADALVRAPLATVGGAAEGGDETAVLDELRALVAELPPAHREVLLQTCALLAAVTAEYGHNRMGAGAIATIFAPNLLWPRAYTLAHLADLGATARVTQLLIERLDEIFLAGAQFEDSAPEEEEADSEGDDAPESSASNTLFVADLPSEMKESELSGIFRHLRGYLTSRLRTDKSARVVGFVEFEVPDLAAAAKEMLDGQRVSGVPVPLRMQFAKPMRAIPQRSPLPAPKRAREDEPAAGRGAGRSPPANRAHARAHGDGDAYGYEVPPRAAVLALPPASLGYAPVAATYDPRAPPPHLAPLVPPMHYAPCAPAPERLAMPIPPGASATLYIDNVPADATQRELSHIFRPYAGFQSVRLIAKEAKRAGEPHRWLCFAEFDNKFHATAARNHVQGYRMDKNDTRGLGCDFAKVNRGPPAPPRDAEPRDRHAAGGYEGSGGGGRREADAFERERDRRRDRDEPRDGGEGGEGGGGRRSADALSDDGYIDERHAGRADVREAAYEPNGGARGDHARRERWGRAGDGGGGCGGGDDHHAAAGGGASRWPDVELRAPAGGSAAVSERMDDRSAELPDPHAVPFSLDDDEQM</sequence>
<feature type="region of interest" description="Disordered" evidence="3">
    <location>
        <begin position="456"/>
        <end position="476"/>
    </location>
</feature>
<evidence type="ECO:0000259" key="5">
    <source>
        <dbReference type="PROSITE" id="PS50102"/>
    </source>
</evidence>
<dbReference type="SUPFAM" id="SSF54928">
    <property type="entry name" value="RNA-binding domain, RBD"/>
    <property type="match status" value="1"/>
</dbReference>
<feature type="chain" id="PRO_5035168730" description="RRM domain-containing protein" evidence="4">
    <location>
        <begin position="18"/>
        <end position="925"/>
    </location>
</feature>
<dbReference type="GO" id="GO:0007165">
    <property type="term" value="P:signal transduction"/>
    <property type="evidence" value="ECO:0007669"/>
    <property type="project" value="InterPro"/>
</dbReference>
<proteinExistence type="predicted"/>
<gene>
    <name evidence="7" type="ORF">KFE25_002136</name>
</gene>
<dbReference type="Gene3D" id="3.30.70.330">
    <property type="match status" value="2"/>
</dbReference>
<evidence type="ECO:0000256" key="3">
    <source>
        <dbReference type="SAM" id="MobiDB-lite"/>
    </source>
</evidence>
<feature type="region of interest" description="Disordered" evidence="3">
    <location>
        <begin position="162"/>
        <end position="185"/>
    </location>
</feature>
<feature type="signal peptide" evidence="4">
    <location>
        <begin position="1"/>
        <end position="17"/>
    </location>
</feature>
<feature type="compositionally biased region" description="Basic and acidic residues" evidence="3">
    <location>
        <begin position="900"/>
        <end position="911"/>
    </location>
</feature>
<dbReference type="InterPro" id="IPR000504">
    <property type="entry name" value="RRM_dom"/>
</dbReference>
<feature type="compositionally biased region" description="Basic and acidic residues" evidence="3">
    <location>
        <begin position="825"/>
        <end position="839"/>
    </location>
</feature>
<protein>
    <recommendedName>
        <fullName evidence="9">RRM domain-containing protein</fullName>
    </recommendedName>
</protein>
<evidence type="ECO:0008006" key="9">
    <source>
        <dbReference type="Google" id="ProtNLM"/>
    </source>
</evidence>
<dbReference type="Gene3D" id="1.10.555.10">
    <property type="entry name" value="Rho GTPase activation protein"/>
    <property type="match status" value="1"/>
</dbReference>
<dbReference type="CDD" id="cd21618">
    <property type="entry name" value="RRM_AtNSRA_like"/>
    <property type="match status" value="1"/>
</dbReference>
<dbReference type="PANTHER" id="PTHR10501">
    <property type="entry name" value="U1 SMALL NUCLEAR RIBONUCLEOPROTEIN A/U2 SMALL NUCLEAR RIBONUCLEOPROTEIN B"/>
    <property type="match status" value="1"/>
</dbReference>
<evidence type="ECO:0000259" key="6">
    <source>
        <dbReference type="PROSITE" id="PS50238"/>
    </source>
</evidence>
<keyword evidence="4" id="KW-0732">Signal</keyword>
<reference evidence="7" key="1">
    <citation type="submission" date="2021-05" db="EMBL/GenBank/DDBJ databases">
        <title>The genome of the haptophyte Pavlova lutheri (Diacronema luteri, Pavlovales) - a model for lipid biosynthesis in eukaryotic algae.</title>
        <authorList>
            <person name="Hulatt C.J."/>
            <person name="Posewitz M.C."/>
        </authorList>
    </citation>
    <scope>NUCLEOTIDE SEQUENCE</scope>
    <source>
        <strain evidence="7">NIVA-4/92</strain>
    </source>
</reference>